<gene>
    <name evidence="1" type="ORF">H0S73_24400</name>
</gene>
<dbReference type="AlphaFoldDB" id="A0A838BVY1"/>
<proteinExistence type="predicted"/>
<organism evidence="1 2">
    <name type="scientific">Microvirga mediterraneensis</name>
    <dbReference type="NCBI Taxonomy" id="2754695"/>
    <lineage>
        <taxon>Bacteria</taxon>
        <taxon>Pseudomonadati</taxon>
        <taxon>Pseudomonadota</taxon>
        <taxon>Alphaproteobacteria</taxon>
        <taxon>Hyphomicrobiales</taxon>
        <taxon>Methylobacteriaceae</taxon>
        <taxon>Microvirga</taxon>
    </lineage>
</organism>
<reference evidence="1 2" key="1">
    <citation type="submission" date="2020-07" db="EMBL/GenBank/DDBJ databases">
        <title>Draft genome and description of Microvirga mediterraneensis Marseille-Q2068 sp. nov.</title>
        <authorList>
            <person name="Boxberger M."/>
        </authorList>
    </citation>
    <scope>NUCLEOTIDE SEQUENCE [LARGE SCALE GENOMIC DNA]</scope>
    <source>
        <strain evidence="1 2">Marseille-Q2068</strain>
    </source>
</reference>
<dbReference type="Proteomes" id="UP000572984">
    <property type="component" value="Unassembled WGS sequence"/>
</dbReference>
<dbReference type="RefSeq" id="WP_181054814.1">
    <property type="nucleotide sequence ID" value="NZ_JACDXJ010000003.1"/>
</dbReference>
<evidence type="ECO:0000313" key="2">
    <source>
        <dbReference type="Proteomes" id="UP000572984"/>
    </source>
</evidence>
<evidence type="ECO:0008006" key="3">
    <source>
        <dbReference type="Google" id="ProtNLM"/>
    </source>
</evidence>
<comment type="caution">
    <text evidence="1">The sequence shown here is derived from an EMBL/GenBank/DDBJ whole genome shotgun (WGS) entry which is preliminary data.</text>
</comment>
<evidence type="ECO:0000313" key="1">
    <source>
        <dbReference type="EMBL" id="MBA1159229.1"/>
    </source>
</evidence>
<accession>A0A838BVY1</accession>
<dbReference type="EMBL" id="JACDXJ010000003">
    <property type="protein sequence ID" value="MBA1159229.1"/>
    <property type="molecule type" value="Genomic_DNA"/>
</dbReference>
<name>A0A838BVY1_9HYPH</name>
<keyword evidence="2" id="KW-1185">Reference proteome</keyword>
<sequence length="262" mass="28140">MVVVVGRAGNAGKTTTTTLLQTSIDLSGTNARIVEFDDQRRHGRRLSADLVTPVSLPISRELQANPEADVRALSEAFDRTLESFAEGETVIWDTGANLDERLADFLGGVGIIDEVPVDRPAVVLIMTRCDLEMIRLAGETAAVFARAVPGATVAIGLNDAHRAWSTLDVNTPVARAAAEILGPIIRQGGSMVVPAIPVNLALALRDSEVPWHILAGMNSRDAARHWSVSHAVAKVRQAELSVTLEKARQEVVRQFGFPQSEA</sequence>
<protein>
    <recommendedName>
        <fullName evidence="3">CobQ/CobB/MinD/ParA nucleotide binding domain-containing protein</fullName>
    </recommendedName>
</protein>